<dbReference type="Proteomes" id="UP000003635">
    <property type="component" value="Unassembled WGS sequence"/>
</dbReference>
<proteinExistence type="predicted"/>
<accession>Q2CF60</accession>
<evidence type="ECO:0000313" key="2">
    <source>
        <dbReference type="Proteomes" id="UP000003635"/>
    </source>
</evidence>
<organism evidence="1 2">
    <name type="scientific">Oceanicola granulosus (strain ATCC BAA-861 / DSM 15982 / KCTC 12143 / HTCC2516)</name>
    <dbReference type="NCBI Taxonomy" id="314256"/>
    <lineage>
        <taxon>Bacteria</taxon>
        <taxon>Pseudomonadati</taxon>
        <taxon>Pseudomonadota</taxon>
        <taxon>Alphaproteobacteria</taxon>
        <taxon>Rhodobacterales</taxon>
        <taxon>Roseobacteraceae</taxon>
        <taxon>Oceanicola</taxon>
    </lineage>
</organism>
<dbReference type="InterPro" id="IPR009078">
    <property type="entry name" value="Ferritin-like_SF"/>
</dbReference>
<dbReference type="HOGENOM" id="CLU_029630_6_0_5"/>
<protein>
    <recommendedName>
        <fullName evidence="3">Ferritin-like domain-containing protein</fullName>
    </recommendedName>
</protein>
<dbReference type="eggNOG" id="COG1633">
    <property type="taxonomic scope" value="Bacteria"/>
</dbReference>
<dbReference type="AlphaFoldDB" id="Q2CF60"/>
<reference evidence="1 2" key="1">
    <citation type="journal article" date="2010" name="J. Bacteriol.">
        <title>Genome sequences of Oceanicola granulosus HTCC2516(T) and Oceanicola batsensis HTCC2597(TDelta).</title>
        <authorList>
            <person name="Thrash J.C."/>
            <person name="Cho J.C."/>
            <person name="Vergin K.L."/>
            <person name="Giovannoni S.J."/>
        </authorList>
    </citation>
    <scope>NUCLEOTIDE SEQUENCE [LARGE SCALE GENOMIC DNA]</scope>
    <source>
        <strain evidence="2">ATCC BAA-861 / DSM 15982 / KCTC 12143 / HTCC2516</strain>
    </source>
</reference>
<dbReference type="SUPFAM" id="SSF47240">
    <property type="entry name" value="Ferritin-like"/>
    <property type="match status" value="1"/>
</dbReference>
<dbReference type="OrthoDB" id="954262at2"/>
<dbReference type="RefSeq" id="WP_007256797.1">
    <property type="nucleotide sequence ID" value="NZ_CH724109.1"/>
</dbReference>
<evidence type="ECO:0000313" key="1">
    <source>
        <dbReference type="EMBL" id="EAR51267.1"/>
    </source>
</evidence>
<gene>
    <name evidence="1" type="ORF">OG2516_17600</name>
</gene>
<comment type="caution">
    <text evidence="1">The sequence shown here is derived from an EMBL/GenBank/DDBJ whole genome shotgun (WGS) entry which is preliminary data.</text>
</comment>
<dbReference type="EMBL" id="AAOT01000014">
    <property type="protein sequence ID" value="EAR51267.1"/>
    <property type="molecule type" value="Genomic_DNA"/>
</dbReference>
<dbReference type="STRING" id="314256.OG2516_17600"/>
<name>Q2CF60_OCEGH</name>
<evidence type="ECO:0008006" key="3">
    <source>
        <dbReference type="Google" id="ProtNLM"/>
    </source>
</evidence>
<keyword evidence="2" id="KW-1185">Reference proteome</keyword>
<sequence length="262" mass="27964">MTDATQSPAPGILDDIDPDLGERLSRREVLFASAKRFGPAATIPVLLAGCAAVKTVVTPLPQQVKDVLNFALTLEYLEDEYYRTALAQPNLIPAQWRPTFEQISAHETAHVAALVAALDVDAIAKPQFDFTAGGRFGDVFSNFNTFAALSQAFEDTGVRAYKGQAPNLMLDPNSLTTALQIHSVEARHAAQVRLVRGVLPWISGSSRTGLPAAAQAVYAGEGQTVQLGIDNARFVGAADASEAYDEPLSKQQVLDIAGLFLA</sequence>
<dbReference type="Pfam" id="PF13668">
    <property type="entry name" value="Ferritin_2"/>
    <property type="match status" value="1"/>
</dbReference>